<dbReference type="InterPro" id="IPR029058">
    <property type="entry name" value="AB_hydrolase_fold"/>
</dbReference>
<dbReference type="InterPro" id="IPR013094">
    <property type="entry name" value="AB_hydrolase_3"/>
</dbReference>
<organism evidence="3 4">
    <name type="scientific">Sphingomonas oligophenolica</name>
    <dbReference type="NCBI Taxonomy" id="301154"/>
    <lineage>
        <taxon>Bacteria</taxon>
        <taxon>Pseudomonadati</taxon>
        <taxon>Pseudomonadota</taxon>
        <taxon>Alphaproteobacteria</taxon>
        <taxon>Sphingomonadales</taxon>
        <taxon>Sphingomonadaceae</taxon>
        <taxon>Sphingomonas</taxon>
    </lineage>
</organism>
<dbReference type="PANTHER" id="PTHR48081:SF8">
    <property type="entry name" value="ALPHA_BETA HYDROLASE FOLD-3 DOMAIN-CONTAINING PROTEIN-RELATED"/>
    <property type="match status" value="1"/>
</dbReference>
<name>A0ABU9XY54_9SPHN</name>
<evidence type="ECO:0000313" key="4">
    <source>
        <dbReference type="Proteomes" id="UP001419910"/>
    </source>
</evidence>
<evidence type="ECO:0000259" key="2">
    <source>
        <dbReference type="Pfam" id="PF07859"/>
    </source>
</evidence>
<dbReference type="Gene3D" id="3.40.50.1820">
    <property type="entry name" value="alpha/beta hydrolase"/>
    <property type="match status" value="1"/>
</dbReference>
<accession>A0ABU9XY54</accession>
<dbReference type="GO" id="GO:0016787">
    <property type="term" value="F:hydrolase activity"/>
    <property type="evidence" value="ECO:0007669"/>
    <property type="project" value="UniProtKB-KW"/>
</dbReference>
<gene>
    <name evidence="3" type="ORF">ABC974_02470</name>
</gene>
<dbReference type="EMBL" id="JBDIME010000002">
    <property type="protein sequence ID" value="MEN2788476.1"/>
    <property type="molecule type" value="Genomic_DNA"/>
</dbReference>
<dbReference type="PANTHER" id="PTHR48081">
    <property type="entry name" value="AB HYDROLASE SUPERFAMILY PROTEIN C4A8.06C"/>
    <property type="match status" value="1"/>
</dbReference>
<reference evidence="3 4" key="1">
    <citation type="submission" date="2024-05" db="EMBL/GenBank/DDBJ databases">
        <authorList>
            <person name="Liu Q."/>
            <person name="Xin Y.-H."/>
        </authorList>
    </citation>
    <scope>NUCLEOTIDE SEQUENCE [LARGE SCALE GENOMIC DNA]</scope>
    <source>
        <strain evidence="3 4">CGMCC 1.10181</strain>
    </source>
</reference>
<evidence type="ECO:0000313" key="3">
    <source>
        <dbReference type="EMBL" id="MEN2788476.1"/>
    </source>
</evidence>
<keyword evidence="1 3" id="KW-0378">Hydrolase</keyword>
<protein>
    <submittedName>
        <fullName evidence="3">Alpha/beta hydrolase</fullName>
    </submittedName>
</protein>
<feature type="domain" description="Alpha/beta hydrolase fold-3" evidence="2">
    <location>
        <begin position="86"/>
        <end position="293"/>
    </location>
</feature>
<proteinExistence type="predicted"/>
<dbReference type="Pfam" id="PF07859">
    <property type="entry name" value="Abhydrolase_3"/>
    <property type="match status" value="1"/>
</dbReference>
<dbReference type="RefSeq" id="WP_343890479.1">
    <property type="nucleotide sequence ID" value="NZ_BAAAEH010000035.1"/>
</dbReference>
<comment type="caution">
    <text evidence="3">The sequence shown here is derived from an EMBL/GenBank/DDBJ whole genome shotgun (WGS) entry which is preliminary data.</text>
</comment>
<dbReference type="SUPFAM" id="SSF53474">
    <property type="entry name" value="alpha/beta-Hydrolases"/>
    <property type="match status" value="1"/>
</dbReference>
<evidence type="ECO:0000256" key="1">
    <source>
        <dbReference type="ARBA" id="ARBA00022801"/>
    </source>
</evidence>
<sequence length="321" mass="33513">MTIDPRAYVAKELLPGLDVIPTLDLNDESIVQFRGMIALASLEVPPEVAVVTCEERFVPGSPDAPDVRILLYVPPGAADSPRPAYLHIHGGGYVLGRPELNDLSNRAMALTHGCVVVSVAYRLAPEASFPAARDDCYAALAWLHREAASLGVDPARIAIGGESAGGGHAAALALHARDFGQLPICFMLLDSPMLDDRTGSTIETSPHFGQLVWTAGLNRYGWKSMLGREPGGDDIPAEAVPARCADMSGLPPAFIVVGALDLFLLEDLAFAAGLASAGVPVELHVVPGAYHGFGAAGPAAPQVQMAQSLRQAALARAFAGS</sequence>
<keyword evidence="4" id="KW-1185">Reference proteome</keyword>
<dbReference type="Proteomes" id="UP001419910">
    <property type="component" value="Unassembled WGS sequence"/>
</dbReference>
<dbReference type="InterPro" id="IPR050300">
    <property type="entry name" value="GDXG_lipolytic_enzyme"/>
</dbReference>